<gene>
    <name evidence="3" type="ORF">SAMN05444342_4262</name>
</gene>
<evidence type="ECO:0000259" key="1">
    <source>
        <dbReference type="Pfam" id="PF08350"/>
    </source>
</evidence>
<proteinExistence type="predicted"/>
<evidence type="ECO:0000259" key="2">
    <source>
        <dbReference type="Pfam" id="PF25213"/>
    </source>
</evidence>
<protein>
    <submittedName>
        <fullName evidence="3">Predicted transcriptional regulator, contains HTH domain</fullName>
    </submittedName>
</protein>
<dbReference type="Gene3D" id="1.10.10.10">
    <property type="entry name" value="Winged helix-like DNA-binding domain superfamily/Winged helix DNA-binding domain"/>
    <property type="match status" value="1"/>
</dbReference>
<dbReference type="InterPro" id="IPR057527">
    <property type="entry name" value="HVO_A0261-like_N"/>
</dbReference>
<sequence>MTTMDYRATNPLSGEELVIREVINETVDTTRHIVLRSVQTLSEPIVQDIHDETDIVRQSISNHLAALSDRGFVNRHNEGIEMTGGGILFLDIIDTCLTTIPRQELAYCTRSDHPVPVLAAVSSKQVHVTELRTELDDPPSDSTLRRVLQHFAENGWVEKTSGEYQITATGEQVLAEYDELAASLTQLIEKAPWFQRLPPEDATVPIQALTDADLVVSNPSSPSSVLATALSLYDRNIDRFRGLCSIYNSVLFKTYSTMHKLNIGPEFEAILDRPTFMKAVESTDSRYVVDESDDPNYDPLVLDRSHTLGIGIYDSRKVAIGAYNKSGKGQHIAMIVSTNEQVVDWATDLYKSYRAEAKRPSEIEPILP</sequence>
<keyword evidence="4" id="KW-1185">Reference proteome</keyword>
<dbReference type="Pfam" id="PF25213">
    <property type="entry name" value="HVO_A0261_N"/>
    <property type="match status" value="1"/>
</dbReference>
<dbReference type="SUPFAM" id="SSF46785">
    <property type="entry name" value="Winged helix' DNA-binding domain"/>
    <property type="match status" value="2"/>
</dbReference>
<evidence type="ECO:0000313" key="3">
    <source>
        <dbReference type="EMBL" id="SHL61595.1"/>
    </source>
</evidence>
<dbReference type="Proteomes" id="UP000184203">
    <property type="component" value="Unassembled WGS sequence"/>
</dbReference>
<evidence type="ECO:0000313" key="4">
    <source>
        <dbReference type="Proteomes" id="UP000184203"/>
    </source>
</evidence>
<organism evidence="3 4">
    <name type="scientific">Haladaptatus paucihalophilus DX253</name>
    <dbReference type="NCBI Taxonomy" id="797209"/>
    <lineage>
        <taxon>Archaea</taxon>
        <taxon>Methanobacteriati</taxon>
        <taxon>Methanobacteriota</taxon>
        <taxon>Stenosarchaea group</taxon>
        <taxon>Halobacteria</taxon>
        <taxon>Halobacteriales</taxon>
        <taxon>Haladaptataceae</taxon>
        <taxon>Haladaptatus</taxon>
    </lineage>
</organism>
<feature type="domain" description="Methanogenesis regulatory protein FilR1 middle" evidence="1">
    <location>
        <begin position="235"/>
        <end position="355"/>
    </location>
</feature>
<dbReference type="AlphaFoldDB" id="A0A1M7C2Y2"/>
<dbReference type="EMBL" id="FRAN01000009">
    <property type="protein sequence ID" value="SHL61595.1"/>
    <property type="molecule type" value="Genomic_DNA"/>
</dbReference>
<dbReference type="InterPro" id="IPR013561">
    <property type="entry name" value="FilR1_middle_dom"/>
</dbReference>
<dbReference type="InterPro" id="IPR036390">
    <property type="entry name" value="WH_DNA-bd_sf"/>
</dbReference>
<dbReference type="InterPro" id="IPR036388">
    <property type="entry name" value="WH-like_DNA-bd_sf"/>
</dbReference>
<dbReference type="Pfam" id="PF08350">
    <property type="entry name" value="FilR1_middle"/>
    <property type="match status" value="1"/>
</dbReference>
<accession>A0A1M7C2Y2</accession>
<feature type="domain" description="HVO-A0261-like N-terminal" evidence="2">
    <location>
        <begin position="103"/>
        <end position="183"/>
    </location>
</feature>
<name>A0A1M7C2Y2_HALPU</name>
<reference evidence="4" key="1">
    <citation type="submission" date="2016-11" db="EMBL/GenBank/DDBJ databases">
        <authorList>
            <person name="Varghese N."/>
            <person name="Submissions S."/>
        </authorList>
    </citation>
    <scope>NUCLEOTIDE SEQUENCE [LARGE SCALE GENOMIC DNA]</scope>
    <source>
        <strain evidence="4">DX253</strain>
    </source>
</reference>